<evidence type="ECO:0000313" key="6">
    <source>
        <dbReference type="WBParaSite" id="Gr19_v10_g4207.t2"/>
    </source>
</evidence>
<proteinExistence type="predicted"/>
<dbReference type="Gene3D" id="2.170.150.20">
    <property type="entry name" value="Peptide methionine sulfoxide reductase"/>
    <property type="match status" value="1"/>
</dbReference>
<evidence type="ECO:0000259" key="4">
    <source>
        <dbReference type="PROSITE" id="PS51788"/>
    </source>
</evidence>
<dbReference type="InterPro" id="IPR000541">
    <property type="entry name" value="Ncs6/Tuc1/Ctu1"/>
</dbReference>
<dbReference type="PANTHER" id="PTHR11807">
    <property type="entry name" value="ATPASES OF THE PP SUPERFAMILY-RELATED"/>
    <property type="match status" value="1"/>
</dbReference>
<evidence type="ECO:0000313" key="5">
    <source>
        <dbReference type="Proteomes" id="UP000887572"/>
    </source>
</evidence>
<feature type="compositionally biased region" description="Acidic residues" evidence="2">
    <location>
        <begin position="1"/>
        <end position="11"/>
    </location>
</feature>
<dbReference type="SMART" id="SM00464">
    <property type="entry name" value="LON"/>
    <property type="match status" value="1"/>
</dbReference>
<dbReference type="CDD" id="cd15777">
    <property type="entry name" value="CRBN_C_like"/>
    <property type="match status" value="1"/>
</dbReference>
<name>A0A914HUV8_GLORO</name>
<dbReference type="InterPro" id="IPR003111">
    <property type="entry name" value="Lon_prtase_N"/>
</dbReference>
<dbReference type="WBParaSite" id="Gr19_v10_g4207.t2">
    <property type="protein sequence ID" value="Gr19_v10_g4207.t2"/>
    <property type="gene ID" value="Gr19_v10_g4207"/>
</dbReference>
<keyword evidence="1" id="KW-0808">Transferase</keyword>
<dbReference type="GO" id="GO:0000049">
    <property type="term" value="F:tRNA binding"/>
    <property type="evidence" value="ECO:0007669"/>
    <property type="project" value="InterPro"/>
</dbReference>
<dbReference type="PANTHER" id="PTHR11807:SF12">
    <property type="entry name" value="CYTOPLASMIC TRNA 2-THIOLATION PROTEIN 1"/>
    <property type="match status" value="1"/>
</dbReference>
<organism evidence="5 6">
    <name type="scientific">Globodera rostochiensis</name>
    <name type="common">Golden nematode worm</name>
    <name type="synonym">Heterodera rostochiensis</name>
    <dbReference type="NCBI Taxonomy" id="31243"/>
    <lineage>
        <taxon>Eukaryota</taxon>
        <taxon>Metazoa</taxon>
        <taxon>Ecdysozoa</taxon>
        <taxon>Nematoda</taxon>
        <taxon>Chromadorea</taxon>
        <taxon>Rhabditida</taxon>
        <taxon>Tylenchina</taxon>
        <taxon>Tylenchomorpha</taxon>
        <taxon>Tylenchoidea</taxon>
        <taxon>Heteroderidae</taxon>
        <taxon>Heteroderinae</taxon>
        <taxon>Globodera</taxon>
    </lineage>
</organism>
<dbReference type="GO" id="GO:0005739">
    <property type="term" value="C:mitochondrion"/>
    <property type="evidence" value="ECO:0007669"/>
    <property type="project" value="TreeGrafter"/>
</dbReference>
<dbReference type="Pfam" id="PF02190">
    <property type="entry name" value="LON_substr_bdg"/>
    <property type="match status" value="1"/>
</dbReference>
<dbReference type="GO" id="GO:0002143">
    <property type="term" value="P:tRNA wobble position uridine thiolation"/>
    <property type="evidence" value="ECO:0007669"/>
    <property type="project" value="TreeGrafter"/>
</dbReference>
<evidence type="ECO:0000256" key="1">
    <source>
        <dbReference type="ARBA" id="ARBA00022679"/>
    </source>
</evidence>
<feature type="compositionally biased region" description="Basic and acidic residues" evidence="2">
    <location>
        <begin position="14"/>
        <end position="24"/>
    </location>
</feature>
<dbReference type="Gene3D" id="1.20.58.1480">
    <property type="match status" value="1"/>
</dbReference>
<dbReference type="SUPFAM" id="SSF88697">
    <property type="entry name" value="PUA domain-like"/>
    <property type="match status" value="1"/>
</dbReference>
<evidence type="ECO:0000256" key="2">
    <source>
        <dbReference type="SAM" id="MobiDB-lite"/>
    </source>
</evidence>
<accession>A0A914HUV8</accession>
<feature type="domain" description="Lon N-terminal" evidence="3">
    <location>
        <begin position="70"/>
        <end position="306"/>
    </location>
</feature>
<dbReference type="InterPro" id="IPR015947">
    <property type="entry name" value="PUA-like_sf"/>
</dbReference>
<dbReference type="SUPFAM" id="SSF52402">
    <property type="entry name" value="Adenine nucleotide alpha hydrolases-like"/>
    <property type="match status" value="1"/>
</dbReference>
<dbReference type="NCBIfam" id="TIGR00269">
    <property type="entry name" value="TIGR00269 family protein"/>
    <property type="match status" value="1"/>
</dbReference>
<dbReference type="GO" id="GO:0016740">
    <property type="term" value="F:transferase activity"/>
    <property type="evidence" value="ECO:0007669"/>
    <property type="project" value="UniProtKB-KW"/>
</dbReference>
<dbReference type="GO" id="GO:0002144">
    <property type="term" value="C:cytosolic tRNA wobble base thiouridylase complex"/>
    <property type="evidence" value="ECO:0007669"/>
    <property type="project" value="TreeGrafter"/>
</dbReference>
<dbReference type="FunFam" id="2.170.150.20:FF:000007">
    <property type="entry name" value="Protein cereblon"/>
    <property type="match status" value="1"/>
</dbReference>
<evidence type="ECO:0000259" key="3">
    <source>
        <dbReference type="PROSITE" id="PS51787"/>
    </source>
</evidence>
<dbReference type="InterPro" id="IPR046336">
    <property type="entry name" value="Lon_prtase_N_sf"/>
</dbReference>
<dbReference type="Proteomes" id="UP000887572">
    <property type="component" value="Unplaced"/>
</dbReference>
<dbReference type="PROSITE" id="PS51787">
    <property type="entry name" value="LON_N"/>
    <property type="match status" value="1"/>
</dbReference>
<dbReference type="Pfam" id="PF16503">
    <property type="entry name" value="zn-ribbon_14"/>
    <property type="match status" value="1"/>
</dbReference>
<dbReference type="InterPro" id="IPR034750">
    <property type="entry name" value="CULT"/>
</dbReference>
<keyword evidence="5" id="KW-1185">Reference proteome</keyword>
<feature type="region of interest" description="Disordered" evidence="2">
    <location>
        <begin position="1"/>
        <end position="31"/>
    </location>
</feature>
<dbReference type="InterPro" id="IPR032442">
    <property type="entry name" value="CTU1_C"/>
</dbReference>
<protein>
    <submittedName>
        <fullName evidence="6">Lon N-terminal domain-containing protein</fullName>
    </submittedName>
</protein>
<dbReference type="AlphaFoldDB" id="A0A914HUV8"/>
<feature type="domain" description="CULT" evidence="4">
    <location>
        <begin position="287"/>
        <end position="395"/>
    </location>
</feature>
<reference evidence="6" key="1">
    <citation type="submission" date="2022-11" db="UniProtKB">
        <authorList>
            <consortium name="WormBaseParasite"/>
        </authorList>
    </citation>
    <scope>IDENTIFICATION</scope>
</reference>
<dbReference type="Gene3D" id="2.30.130.40">
    <property type="entry name" value="LON domain-like"/>
    <property type="match status" value="1"/>
</dbReference>
<dbReference type="PROSITE" id="PS51788">
    <property type="entry name" value="CULT"/>
    <property type="match status" value="1"/>
</dbReference>
<sequence length="712" mass="80660">MEILSDEDETAISDQREETKEKETRHQKKSKFDRRLPIIHSYLGDVNQGELSGQEAVQRSFEEPGNNLKVTALVMSELCLLPDQKTPIQFDEQPTIQFMANAQRQQKMFALFTSEEKVLQNAEDFSAILCHSVGTLFQVQNMLNNGSSDRLSIQVIGRQRCRLVSPLKRHQIHCEDSYVLICDLIEVVVLEERLLSSSLFTLNECCTFNKLRNDDKLKCKAALSAHTQFTLRQCSTEGAVKRLVHWLHFWFKQQQIDLVIQQGLTPFSFWVAANIPMSLETKLELLHEDCTDRRLRIEWRIVSQMDSMVCSKFGSNSMHFVNPSGYVHDLFTVRRVRGIEFTGQPSAEFSWFPGYTWTVMACSNCEQHLGWKFSSSTLIPGRFFGISRRSIHLNCFLEIHFITNLSNWFEKDVHSAIERMGIFAPGDCIGVGVSGGKDSTVLAHVLSRLNARHGYGLKLVLLCVDEGIKGYRDDSIREGTLWMDDGRNCGQNWSEEQLHILRTLDRAALHAACNKLATGHNADDAAETRMGAAAATYQMDGKQRCHSSLTDRNEDESLPRVKPLKYSYEKDIVIYSHFGKLNYFSTECVYAPNAYRSNVRSFVKELERIRPRAILDLVLSGESLRLKAHVSQPKLGRCERCGYIASQKLCKACQLLEGLNDNNATAETEPQKEEGSPAANDKTLKLDGEAMSLESCGRMECGCNTAGKLVDF</sequence>
<dbReference type="InterPro" id="IPR014729">
    <property type="entry name" value="Rossmann-like_a/b/a_fold"/>
</dbReference>
<dbReference type="Gene3D" id="3.40.50.620">
    <property type="entry name" value="HUPs"/>
    <property type="match status" value="2"/>
</dbReference>
<feature type="region of interest" description="Disordered" evidence="2">
    <location>
        <begin position="665"/>
        <end position="684"/>
    </location>
</feature>